<dbReference type="EMBL" id="LT906449">
    <property type="protein sequence ID" value="SNV10790.1"/>
    <property type="molecule type" value="Genomic_DNA"/>
</dbReference>
<dbReference type="RefSeq" id="WP_066431680.1">
    <property type="nucleotide sequence ID" value="NZ_CP014227.1"/>
</dbReference>
<evidence type="ECO:0000313" key="2">
    <source>
        <dbReference type="EMBL" id="AMD86164.1"/>
    </source>
</evidence>
<dbReference type="Proteomes" id="UP000065822">
    <property type="component" value="Chromosome"/>
</dbReference>
<dbReference type="Proteomes" id="UP000215539">
    <property type="component" value="Chromosome 1"/>
</dbReference>
<keyword evidence="1" id="KW-1133">Transmembrane helix</keyword>
<dbReference type="Gene3D" id="1.20.1280.290">
    <property type="match status" value="1"/>
</dbReference>
<reference evidence="3 5" key="2">
    <citation type="submission" date="2017-06" db="EMBL/GenBank/DDBJ databases">
        <authorList>
            <consortium name="Pathogen Informatics"/>
        </authorList>
    </citation>
    <scope>NUCLEOTIDE SEQUENCE [LARGE SCALE GENOMIC DNA]</scope>
    <source>
        <strain evidence="3 5">NCTC12947</strain>
    </source>
</reference>
<feature type="transmembrane region" description="Helical" evidence="1">
    <location>
        <begin position="25"/>
        <end position="43"/>
    </location>
</feature>
<feature type="transmembrane region" description="Helical" evidence="1">
    <location>
        <begin position="49"/>
        <end position="65"/>
    </location>
</feature>
<accession>A0AAX2H1P1</accession>
<keyword evidence="1" id="KW-0472">Membrane</keyword>
<name>A0AAX2H1P1_9FLAO</name>
<evidence type="ECO:0000313" key="4">
    <source>
        <dbReference type="Proteomes" id="UP000065822"/>
    </source>
</evidence>
<sequence length="76" mass="8792">MIDLIGYTASLFVVLSFLIKDNISYIRFTNLIGCILFVIYGMYINSIPVILPNAFLVGVQIFYLYKEIYKKKNNTL</sequence>
<organism evidence="3 5">
    <name type="scientific">Capnocytophaga haemolytica</name>
    <dbReference type="NCBI Taxonomy" id="45243"/>
    <lineage>
        <taxon>Bacteria</taxon>
        <taxon>Pseudomonadati</taxon>
        <taxon>Bacteroidota</taxon>
        <taxon>Flavobacteriia</taxon>
        <taxon>Flavobacteriales</taxon>
        <taxon>Flavobacteriaceae</taxon>
        <taxon>Capnocytophaga</taxon>
    </lineage>
</organism>
<dbReference type="KEGG" id="chg:AXF12_01915"/>
<evidence type="ECO:0000313" key="5">
    <source>
        <dbReference type="Proteomes" id="UP000215539"/>
    </source>
</evidence>
<keyword evidence="1" id="KW-0812">Transmembrane</keyword>
<dbReference type="AlphaFoldDB" id="A0AAX2H1P1"/>
<keyword evidence="4" id="KW-1185">Reference proteome</keyword>
<protein>
    <submittedName>
        <fullName evidence="2">Uroporphyrinogen decarboxylase</fullName>
    </submittedName>
</protein>
<dbReference type="EMBL" id="CP014227">
    <property type="protein sequence ID" value="AMD86164.1"/>
    <property type="molecule type" value="Genomic_DNA"/>
</dbReference>
<gene>
    <name evidence="2" type="ORF">AXF12_01915</name>
    <name evidence="3" type="ORF">SAMEA44541418_01369</name>
</gene>
<reference evidence="2 4" key="1">
    <citation type="submission" date="2016-02" db="EMBL/GenBank/DDBJ databases">
        <authorList>
            <person name="Holder M.E."/>
            <person name="Ajami N.J."/>
            <person name="Petrosino J.F."/>
        </authorList>
    </citation>
    <scope>NUCLEOTIDE SEQUENCE [LARGE SCALE GENOMIC DNA]</scope>
    <source>
        <strain evidence="2 4">CCUG 32990</strain>
    </source>
</reference>
<evidence type="ECO:0000313" key="3">
    <source>
        <dbReference type="EMBL" id="SNV10790.1"/>
    </source>
</evidence>
<proteinExistence type="predicted"/>
<evidence type="ECO:0000256" key="1">
    <source>
        <dbReference type="SAM" id="Phobius"/>
    </source>
</evidence>